<feature type="region of interest" description="Disordered" evidence="2">
    <location>
        <begin position="404"/>
        <end position="489"/>
    </location>
</feature>
<keyword evidence="1" id="KW-0175">Coiled coil</keyword>
<feature type="compositionally biased region" description="Basic residues" evidence="2">
    <location>
        <begin position="270"/>
        <end position="293"/>
    </location>
</feature>
<feature type="coiled-coil region" evidence="1">
    <location>
        <begin position="47"/>
        <end position="95"/>
    </location>
</feature>
<evidence type="ECO:0000256" key="1">
    <source>
        <dbReference type="SAM" id="Coils"/>
    </source>
</evidence>
<accession>A0A5K3FTS1</accession>
<evidence type="ECO:0000256" key="2">
    <source>
        <dbReference type="SAM" id="MobiDB-lite"/>
    </source>
</evidence>
<proteinExistence type="predicted"/>
<dbReference type="AlphaFoldDB" id="A0A5K3FTS1"/>
<feature type="compositionally biased region" description="Basic and acidic residues" evidence="2">
    <location>
        <begin position="440"/>
        <end position="454"/>
    </location>
</feature>
<feature type="compositionally biased region" description="Polar residues" evidence="2">
    <location>
        <begin position="424"/>
        <end position="439"/>
    </location>
</feature>
<evidence type="ECO:0000313" key="3">
    <source>
        <dbReference type="WBParaSite" id="MCU_010501-RB"/>
    </source>
</evidence>
<feature type="compositionally biased region" description="Polar residues" evidence="2">
    <location>
        <begin position="404"/>
        <end position="415"/>
    </location>
</feature>
<organism evidence="3">
    <name type="scientific">Mesocestoides corti</name>
    <name type="common">Flatworm</name>
    <dbReference type="NCBI Taxonomy" id="53468"/>
    <lineage>
        <taxon>Eukaryota</taxon>
        <taxon>Metazoa</taxon>
        <taxon>Spiralia</taxon>
        <taxon>Lophotrochozoa</taxon>
        <taxon>Platyhelminthes</taxon>
        <taxon>Cestoda</taxon>
        <taxon>Eucestoda</taxon>
        <taxon>Cyclophyllidea</taxon>
        <taxon>Mesocestoididae</taxon>
        <taxon>Mesocestoides</taxon>
    </lineage>
</organism>
<name>A0A5K3FTS1_MESCO</name>
<feature type="region of interest" description="Disordered" evidence="2">
    <location>
        <begin position="358"/>
        <end position="380"/>
    </location>
</feature>
<protein>
    <submittedName>
        <fullName evidence="3">Shugoshin_C domain-containing protein</fullName>
    </submittedName>
</protein>
<feature type="region of interest" description="Disordered" evidence="2">
    <location>
        <begin position="186"/>
        <end position="222"/>
    </location>
</feature>
<reference evidence="3" key="1">
    <citation type="submission" date="2019-11" db="UniProtKB">
        <authorList>
            <consortium name="WormBaseParasite"/>
        </authorList>
    </citation>
    <scope>IDENTIFICATION</scope>
</reference>
<dbReference type="WBParaSite" id="MCU_010501-RB">
    <property type="protein sequence ID" value="MCU_010501-RB"/>
    <property type="gene ID" value="MCU_010501"/>
</dbReference>
<sequence>MRPPQTPCTKTAAGRTLKSSKNWHTKNALNISRKILQKSVCQQNRRVDTLQLNNVQLARRVSELQKELTQRDAELQVSREEAFQLRMQLNRLQNNTFEPSLYTLRDILASMVEESYKAHQIASNACSKLTSAATCDASTAGEDSVALERSINMSFANIEATSPATPGSVLAVGQPALSDAYFEGEPCQPTEVPESEYPATRESAQSVDMDCDSFTRTSTSTGRTMDVVQAAIPVTDGVVEVDPPTSRTGSSPESALLATSDDEYVPASMKRARRKGSSRNSRRKARPKPRSKARPPDKPSPTKTVYSLDTSSDHHFVAPELKEDVSQERILKTGENAPKLASPINLDSPEKVIVVDKPAVSEVQPTSKPQHRMPKRKRKRLKLIADDSVFIPISDAMMVNCSNRESGLNNENASPSAAEKAPSTGKTPSRTSENSSSPNEPKKSTSERQSQDAKTKKRRPLSMMDDRLSDFANPPSRPRRQTGPATYVVSLRTKLRQGDEDWCRH</sequence>
<feature type="compositionally biased region" description="Basic residues" evidence="2">
    <location>
        <begin position="369"/>
        <end position="380"/>
    </location>
</feature>
<feature type="region of interest" description="Disordered" evidence="2">
    <location>
        <begin position="235"/>
        <end position="312"/>
    </location>
</feature>